<dbReference type="SUPFAM" id="SSF49464">
    <property type="entry name" value="Carboxypeptidase regulatory domain-like"/>
    <property type="match status" value="1"/>
</dbReference>
<dbReference type="Pfam" id="PF07715">
    <property type="entry name" value="Plug"/>
    <property type="match status" value="1"/>
</dbReference>
<evidence type="ECO:0000256" key="2">
    <source>
        <dbReference type="ARBA" id="ARBA00022448"/>
    </source>
</evidence>
<evidence type="ECO:0000313" key="10">
    <source>
        <dbReference type="Proteomes" id="UP000184543"/>
    </source>
</evidence>
<comment type="similarity">
    <text evidence="7">Belongs to the TonB-dependent receptor family.</text>
</comment>
<dbReference type="InterPro" id="IPR037066">
    <property type="entry name" value="Plug_dom_sf"/>
</dbReference>
<keyword evidence="2 7" id="KW-0813">Transport</keyword>
<dbReference type="EMBL" id="FQYU01000003">
    <property type="protein sequence ID" value="SHJ23019.1"/>
    <property type="molecule type" value="Genomic_DNA"/>
</dbReference>
<evidence type="ECO:0000256" key="5">
    <source>
        <dbReference type="ARBA" id="ARBA00023136"/>
    </source>
</evidence>
<evidence type="ECO:0000256" key="7">
    <source>
        <dbReference type="PROSITE-ProRule" id="PRU01360"/>
    </source>
</evidence>
<dbReference type="Gene3D" id="2.40.170.20">
    <property type="entry name" value="TonB-dependent receptor, beta-barrel domain"/>
    <property type="match status" value="1"/>
</dbReference>
<dbReference type="STRING" id="192903.SAMN04488513_10395"/>
<keyword evidence="6 7" id="KW-0998">Cell outer membrane</keyword>
<dbReference type="PROSITE" id="PS52016">
    <property type="entry name" value="TONB_DEPENDENT_REC_3"/>
    <property type="match status" value="1"/>
</dbReference>
<dbReference type="FunFam" id="2.170.130.10:FF:000008">
    <property type="entry name" value="SusC/RagA family TonB-linked outer membrane protein"/>
    <property type="match status" value="1"/>
</dbReference>
<sequence length="1016" mass="111393">MIKHDSLRCWKVFMIFCSIFTGLHSVYGQSEQITGTVSDDQGVPIPGVNIVQKNTSNGAVTDFDGNFSIELASGQDILVFTYIGYQTREVRLEGQTVLNITLQEDTQALDEVVVVGYGTTTKSDLTGSVASVSSEEITQVPSSRVDQVLQGRAAGVQVTQTSGAPGAGTVIRVRGGNSITGSNEPLWVIDGIVVGTNFNLNNINANDIKSIEILKDASSIAIYGSRGANGVVLVTTKNGVGAGYGKPQINIGLYTGMQLVPEQPDMLTQAEQIAFTNESAEFRGAAVPFPNDPSTYPNNDWYDLLMGASPIYNADISIAGSSENGNVNYYNSLNYFNQDGLIISSGIEKYIFRSNIDIKLNDKLKTGFRFNYSRINQDNGVVGFGNVFANLPTQPIYNEDGTYNGFDEVIGSPWSNPIANAKLNTNETFTNNLLATVYLEYSPWPQWNIRSTFSPEFNNIKQNRFISSQSPDLLVVGDLGRASVRTVSGTSWNNENTIQYNGDFGENHSLTLLAGASFQKVANEIVESEAFGITSDATGFDNLGFSDPTRSVVSSDFNGFQIASFFGRINYSYKDKYLLTLVGRTDGSSVFSEGNKYEFYPSIAGAWKISEESFMQDQNLFKELKLRASYGKSGNQAIDPYRTLGLLTEANTTLNGVEVPGLTLGRPANPNLKWETTTSLDIALEASMFNGRLFTEFNYYHKETNDLLLDVTIPRQSGFTSQLQNVGSLENKGWEFLLNSTNIVNDNFSWKSTLTLSSNNNKILDLGGVDFIDVTVDAILGSGNTRLIVGEPVPVFTGVRYLGTWKSQEEIDASGLTDPQVVGGARFEDLNGDGIISTEDNVVLGDPTPDLIFGLENTFSYKNLDFSFYFQGTEGNEVYNLRTRNHYFNRGETTKFGDIRNRWTVDNQNSDIPRAGGDSVTNTPSNSEYVEDGSHIRLKTARIGYNFPVEKIGWDGVRNMNIYVSGSNLLLFSNFRLIDPETSSFGRNGLGNIAQGYSNGEYPNPRTITLGLNVTF</sequence>
<dbReference type="AlphaFoldDB" id="A0A1M6HLH6"/>
<evidence type="ECO:0000256" key="6">
    <source>
        <dbReference type="ARBA" id="ARBA00023237"/>
    </source>
</evidence>
<dbReference type="FunFam" id="2.60.40.1120:FF:000003">
    <property type="entry name" value="Outer membrane protein Omp121"/>
    <property type="match status" value="1"/>
</dbReference>
<organism evidence="9 10">
    <name type="scientific">Pseudozobellia thermophila</name>
    <dbReference type="NCBI Taxonomy" id="192903"/>
    <lineage>
        <taxon>Bacteria</taxon>
        <taxon>Pseudomonadati</taxon>
        <taxon>Bacteroidota</taxon>
        <taxon>Flavobacteriia</taxon>
        <taxon>Flavobacteriales</taxon>
        <taxon>Flavobacteriaceae</taxon>
        <taxon>Pseudozobellia</taxon>
    </lineage>
</organism>
<dbReference type="Gene3D" id="2.170.130.10">
    <property type="entry name" value="TonB-dependent receptor, plug domain"/>
    <property type="match status" value="1"/>
</dbReference>
<dbReference type="InterPro" id="IPR036942">
    <property type="entry name" value="Beta-barrel_TonB_sf"/>
</dbReference>
<dbReference type="InterPro" id="IPR039426">
    <property type="entry name" value="TonB-dep_rcpt-like"/>
</dbReference>
<dbReference type="InterPro" id="IPR023997">
    <property type="entry name" value="TonB-dep_OMP_SusC/RagA_CS"/>
</dbReference>
<comment type="subcellular location">
    <subcellularLocation>
        <location evidence="1 7">Cell outer membrane</location>
        <topology evidence="1 7">Multi-pass membrane protein</topology>
    </subcellularLocation>
</comment>
<accession>A0A1M6HLH6</accession>
<dbReference type="InterPro" id="IPR008969">
    <property type="entry name" value="CarboxyPept-like_regulatory"/>
</dbReference>
<protein>
    <submittedName>
        <fullName evidence="9">TonB-linked outer membrane protein, SusC/RagA family</fullName>
    </submittedName>
</protein>
<reference evidence="10" key="1">
    <citation type="submission" date="2016-11" db="EMBL/GenBank/DDBJ databases">
        <authorList>
            <person name="Varghese N."/>
            <person name="Submissions S."/>
        </authorList>
    </citation>
    <scope>NUCLEOTIDE SEQUENCE [LARGE SCALE GENOMIC DNA]</scope>
    <source>
        <strain evidence="10">DSM 19858</strain>
    </source>
</reference>
<evidence type="ECO:0000256" key="3">
    <source>
        <dbReference type="ARBA" id="ARBA00022452"/>
    </source>
</evidence>
<dbReference type="InterPro" id="IPR012910">
    <property type="entry name" value="Plug_dom"/>
</dbReference>
<dbReference type="Proteomes" id="UP000184543">
    <property type="component" value="Unassembled WGS sequence"/>
</dbReference>
<dbReference type="InterPro" id="IPR023996">
    <property type="entry name" value="TonB-dep_OMP_SusC/RagA"/>
</dbReference>
<evidence type="ECO:0000256" key="1">
    <source>
        <dbReference type="ARBA" id="ARBA00004571"/>
    </source>
</evidence>
<gene>
    <name evidence="9" type="ORF">SAMN04488513_10395</name>
</gene>
<dbReference type="Gene3D" id="2.60.40.1120">
    <property type="entry name" value="Carboxypeptidase-like, regulatory domain"/>
    <property type="match status" value="1"/>
</dbReference>
<feature type="domain" description="TonB-dependent receptor plug" evidence="8">
    <location>
        <begin position="122"/>
        <end position="231"/>
    </location>
</feature>
<dbReference type="Pfam" id="PF13715">
    <property type="entry name" value="CarbopepD_reg_2"/>
    <property type="match status" value="1"/>
</dbReference>
<dbReference type="SUPFAM" id="SSF56935">
    <property type="entry name" value="Porins"/>
    <property type="match status" value="1"/>
</dbReference>
<proteinExistence type="inferred from homology"/>
<dbReference type="GO" id="GO:0009279">
    <property type="term" value="C:cell outer membrane"/>
    <property type="evidence" value="ECO:0007669"/>
    <property type="project" value="UniProtKB-SubCell"/>
</dbReference>
<keyword evidence="10" id="KW-1185">Reference proteome</keyword>
<evidence type="ECO:0000313" key="9">
    <source>
        <dbReference type="EMBL" id="SHJ23019.1"/>
    </source>
</evidence>
<evidence type="ECO:0000256" key="4">
    <source>
        <dbReference type="ARBA" id="ARBA00022692"/>
    </source>
</evidence>
<keyword evidence="4 7" id="KW-0812">Transmembrane</keyword>
<dbReference type="NCBIfam" id="TIGR04056">
    <property type="entry name" value="OMP_RagA_SusC"/>
    <property type="match status" value="1"/>
</dbReference>
<keyword evidence="5 7" id="KW-0472">Membrane</keyword>
<evidence type="ECO:0000259" key="8">
    <source>
        <dbReference type="Pfam" id="PF07715"/>
    </source>
</evidence>
<name>A0A1M6HLH6_9FLAO</name>
<dbReference type="NCBIfam" id="TIGR04057">
    <property type="entry name" value="SusC_RagA_signa"/>
    <property type="match status" value="1"/>
</dbReference>
<keyword evidence="3 7" id="KW-1134">Transmembrane beta strand</keyword>